<evidence type="ECO:0000256" key="1">
    <source>
        <dbReference type="ARBA" id="ARBA00022659"/>
    </source>
</evidence>
<name>A0A8B9N950_9AVES</name>
<evidence type="ECO:0000313" key="6">
    <source>
        <dbReference type="Ensembl" id="ENSANIP00000019055.1"/>
    </source>
</evidence>
<dbReference type="Pfam" id="PF00084">
    <property type="entry name" value="Sushi"/>
    <property type="match status" value="2"/>
</dbReference>
<evidence type="ECO:0000256" key="2">
    <source>
        <dbReference type="ARBA" id="ARBA00022729"/>
    </source>
</evidence>
<comment type="caution">
    <text evidence="4">Lacks conserved residue(s) required for the propagation of feature annotation.</text>
</comment>
<keyword evidence="2" id="KW-0732">Signal</keyword>
<dbReference type="GO" id="GO:0005615">
    <property type="term" value="C:extracellular space"/>
    <property type="evidence" value="ECO:0007669"/>
    <property type="project" value="TreeGrafter"/>
</dbReference>
<dbReference type="FunFam" id="2.10.70.10:FF:000060">
    <property type="entry name" value="Complement inhibitory factor H"/>
    <property type="match status" value="1"/>
</dbReference>
<dbReference type="SUPFAM" id="SSF57535">
    <property type="entry name" value="Complement control module/SCR domain"/>
    <property type="match status" value="3"/>
</dbReference>
<protein>
    <recommendedName>
        <fullName evidence="5">Sushi domain-containing protein</fullName>
    </recommendedName>
</protein>
<feature type="disulfide bond" evidence="4">
    <location>
        <begin position="64"/>
        <end position="107"/>
    </location>
</feature>
<reference evidence="6" key="1">
    <citation type="submission" date="2025-08" db="UniProtKB">
        <authorList>
            <consortium name="Ensembl"/>
        </authorList>
    </citation>
    <scope>IDENTIFICATION</scope>
</reference>
<dbReference type="AlphaFoldDB" id="A0A8B9N950"/>
<evidence type="ECO:0000256" key="3">
    <source>
        <dbReference type="ARBA" id="ARBA00023157"/>
    </source>
</evidence>
<dbReference type="InterPro" id="IPR000436">
    <property type="entry name" value="Sushi_SCR_CCP_dom"/>
</dbReference>
<sequence>MPCGSVPKVANAQTEGRNREIYEPGETIRYRCDAGFLTVGSPEIICREGNWTAPPFCEGIDVSCGAAPEIPNAYITSTQQERYLPGARVQYECESNFQLMGGNYVTCMNGEWSQWTSPPVCLVACTASEEDMGRNNIELKWIIGRRKLYSRSGDFIEFRCKIGYLADPASSPFRAQCVEGTLEYPWCKPGSK</sequence>
<feature type="disulfide bond" evidence="4">
    <location>
        <begin position="3"/>
        <end position="46"/>
    </location>
</feature>
<dbReference type="GO" id="GO:0001851">
    <property type="term" value="F:complement component C3b binding"/>
    <property type="evidence" value="ECO:0007669"/>
    <property type="project" value="TreeGrafter"/>
</dbReference>
<feature type="domain" description="Sushi" evidence="5">
    <location>
        <begin position="62"/>
        <end position="123"/>
    </location>
</feature>
<dbReference type="InterPro" id="IPR035976">
    <property type="entry name" value="Sushi/SCR/CCP_sf"/>
</dbReference>
<reference evidence="6" key="2">
    <citation type="submission" date="2025-09" db="UniProtKB">
        <authorList>
            <consortium name="Ensembl"/>
        </authorList>
    </citation>
    <scope>IDENTIFICATION</scope>
</reference>
<dbReference type="InterPro" id="IPR051503">
    <property type="entry name" value="ComplSys_Reg/VirEntry_Med"/>
</dbReference>
<dbReference type="PANTHER" id="PTHR45785">
    <property type="entry name" value="COMPLEMENT FACTOR H-RELATED"/>
    <property type="match status" value="1"/>
</dbReference>
<proteinExistence type="predicted"/>
<dbReference type="Proteomes" id="UP000694541">
    <property type="component" value="Unplaced"/>
</dbReference>
<dbReference type="PROSITE" id="PS50923">
    <property type="entry name" value="SUSHI"/>
    <property type="match status" value="2"/>
</dbReference>
<keyword evidence="7" id="KW-1185">Reference proteome</keyword>
<dbReference type="Gene3D" id="2.10.70.10">
    <property type="entry name" value="Complement Module, domain 1"/>
    <property type="match status" value="3"/>
</dbReference>
<dbReference type="Ensembl" id="ENSANIT00000019691.1">
    <property type="protein sequence ID" value="ENSANIP00000019055.1"/>
    <property type="gene ID" value="ENSANIG00000012947.1"/>
</dbReference>
<dbReference type="CDD" id="cd00033">
    <property type="entry name" value="CCP"/>
    <property type="match status" value="2"/>
</dbReference>
<dbReference type="PANTHER" id="PTHR45785:SF7">
    <property type="entry name" value="COMPLEMENT FACTOR H"/>
    <property type="match status" value="1"/>
</dbReference>
<organism evidence="6 7">
    <name type="scientific">Accipiter nisus</name>
    <name type="common">Eurasian sparrowhawk</name>
    <dbReference type="NCBI Taxonomy" id="211598"/>
    <lineage>
        <taxon>Eukaryota</taxon>
        <taxon>Metazoa</taxon>
        <taxon>Chordata</taxon>
        <taxon>Craniata</taxon>
        <taxon>Vertebrata</taxon>
        <taxon>Euteleostomi</taxon>
        <taxon>Archelosauria</taxon>
        <taxon>Archosauria</taxon>
        <taxon>Dinosauria</taxon>
        <taxon>Saurischia</taxon>
        <taxon>Theropoda</taxon>
        <taxon>Coelurosauria</taxon>
        <taxon>Aves</taxon>
        <taxon>Neognathae</taxon>
        <taxon>Neoaves</taxon>
        <taxon>Telluraves</taxon>
        <taxon>Accipitrimorphae</taxon>
        <taxon>Accipitriformes</taxon>
        <taxon>Accipitridae</taxon>
        <taxon>Accipitrinae</taxon>
        <taxon>Accipiter</taxon>
    </lineage>
</organism>
<dbReference type="GO" id="GO:0006956">
    <property type="term" value="P:complement activation"/>
    <property type="evidence" value="ECO:0007669"/>
    <property type="project" value="TreeGrafter"/>
</dbReference>
<keyword evidence="1 4" id="KW-0768">Sushi</keyword>
<evidence type="ECO:0000259" key="5">
    <source>
        <dbReference type="PROSITE" id="PS50923"/>
    </source>
</evidence>
<dbReference type="SMART" id="SM00032">
    <property type="entry name" value="CCP"/>
    <property type="match status" value="3"/>
</dbReference>
<feature type="domain" description="Sushi" evidence="5">
    <location>
        <begin position="1"/>
        <end position="59"/>
    </location>
</feature>
<accession>A0A8B9N950</accession>
<keyword evidence="3 4" id="KW-1015">Disulfide bond</keyword>
<evidence type="ECO:0000313" key="7">
    <source>
        <dbReference type="Proteomes" id="UP000694541"/>
    </source>
</evidence>
<evidence type="ECO:0000256" key="4">
    <source>
        <dbReference type="PROSITE-ProRule" id="PRU00302"/>
    </source>
</evidence>